<dbReference type="InterPro" id="IPR022790">
    <property type="entry name" value="GH26_dom"/>
</dbReference>
<organism evidence="6 7">
    <name type="scientific">Parabacteroides distasonis str. 3776 D15 i</name>
    <dbReference type="NCBI Taxonomy" id="1339342"/>
    <lineage>
        <taxon>Bacteria</taxon>
        <taxon>Pseudomonadati</taxon>
        <taxon>Bacteroidota</taxon>
        <taxon>Bacteroidia</taxon>
        <taxon>Bacteroidales</taxon>
        <taxon>Tannerellaceae</taxon>
        <taxon>Parabacteroides</taxon>
    </lineage>
</organism>
<dbReference type="PANTHER" id="PTHR40079">
    <property type="entry name" value="MANNAN ENDO-1,4-BETA-MANNOSIDASE E-RELATED"/>
    <property type="match status" value="1"/>
</dbReference>
<dbReference type="AlphaFoldDB" id="A0AB34L3P9"/>
<protein>
    <submittedName>
        <fullName evidence="6">Glycosyl hydrolase 26 family protein</fullName>
    </submittedName>
</protein>
<evidence type="ECO:0000256" key="4">
    <source>
        <dbReference type="PROSITE-ProRule" id="PRU01100"/>
    </source>
</evidence>
<comment type="caution">
    <text evidence="6">The sequence shown here is derived from an EMBL/GenBank/DDBJ whole genome shotgun (WGS) entry which is preliminary data.</text>
</comment>
<dbReference type="PANTHER" id="PTHR40079:SF4">
    <property type="entry name" value="GH26 DOMAIN-CONTAINING PROTEIN-RELATED"/>
    <property type="match status" value="1"/>
</dbReference>
<feature type="domain" description="GH26" evidence="5">
    <location>
        <begin position="23"/>
        <end position="346"/>
    </location>
</feature>
<dbReference type="InterPro" id="IPR000805">
    <property type="entry name" value="Glyco_hydro_26"/>
</dbReference>
<feature type="active site" description="Nucleophile" evidence="4">
    <location>
        <position position="299"/>
    </location>
</feature>
<keyword evidence="3 4" id="KW-0326">Glycosidase</keyword>
<evidence type="ECO:0000313" key="7">
    <source>
        <dbReference type="Proteomes" id="UP000027850"/>
    </source>
</evidence>
<evidence type="ECO:0000259" key="5">
    <source>
        <dbReference type="PROSITE" id="PS51764"/>
    </source>
</evidence>
<dbReference type="Gene3D" id="3.20.20.80">
    <property type="entry name" value="Glycosidases"/>
    <property type="match status" value="1"/>
</dbReference>
<dbReference type="InterPro" id="IPR017853">
    <property type="entry name" value="GH"/>
</dbReference>
<evidence type="ECO:0000256" key="1">
    <source>
        <dbReference type="ARBA" id="ARBA00007754"/>
    </source>
</evidence>
<proteinExistence type="inferred from homology"/>
<sequence length="358" mass="41856">MFISCSFSLFGQKHIPVNPKASKEAYQLLEFLYTIQAKHYTLSGQHNFVSDLNLYENAVRKVTGKTPVLWGSDFSFNVKGDSAQNYQHCGPMNLSTPYKPFSFNNRRDSSLRADMIAEAIQQYKQGRIITLMWHACFPTDGDECDGSSIWTGENRIPDEAWEELTTPGTFLHKAWQRQADRIASYLKQLRDLGIPVLWRPYHEMNGSWFWWGGHPGENGYKKLWIMMYDYFTHYHKLNNLLWVWNASAISQWVPSYVDFFPGTEYVDLLATDVYRREYTQETYDELVSLGKGKIVALGEIGEMPTNEQYKDQPYTWFMCWGYYIDQYNSAKDVKAIYDNPRTITLDEIDFIGKTYKLK</sequence>
<name>A0AB34L3P9_PARDI</name>
<dbReference type="PROSITE" id="PS51764">
    <property type="entry name" value="GH26"/>
    <property type="match status" value="1"/>
</dbReference>
<gene>
    <name evidence="6" type="ORF">M091_2923</name>
</gene>
<evidence type="ECO:0000313" key="6">
    <source>
        <dbReference type="EMBL" id="KDS34779.1"/>
    </source>
</evidence>
<evidence type="ECO:0000256" key="3">
    <source>
        <dbReference type="ARBA" id="ARBA00023295"/>
    </source>
</evidence>
<dbReference type="SUPFAM" id="SSF51445">
    <property type="entry name" value="(Trans)glycosidases"/>
    <property type="match status" value="1"/>
</dbReference>
<feature type="active site" description="Proton donor" evidence="4">
    <location>
        <position position="203"/>
    </location>
</feature>
<reference evidence="6 7" key="1">
    <citation type="submission" date="2014-04" db="EMBL/GenBank/DDBJ databases">
        <authorList>
            <person name="Sears C."/>
            <person name="Carroll K."/>
            <person name="Sack B.R."/>
            <person name="Qadri F."/>
            <person name="Myers L.L."/>
            <person name="Chung G.-T."/>
            <person name="Escheverria P."/>
            <person name="Fraser C.M."/>
            <person name="Sadzewicz L."/>
            <person name="Shefchek K.A."/>
            <person name="Tallon L."/>
            <person name="Das S.P."/>
            <person name="Daugherty S."/>
            <person name="Mongodin E.F."/>
        </authorList>
    </citation>
    <scope>NUCLEOTIDE SEQUENCE [LARGE SCALE GENOMIC DNA]</scope>
    <source>
        <strain evidence="6 7">3776 D15 i</strain>
    </source>
</reference>
<accession>A0AB34L3P9</accession>
<dbReference type="GO" id="GO:0006080">
    <property type="term" value="P:substituted mannan metabolic process"/>
    <property type="evidence" value="ECO:0007669"/>
    <property type="project" value="InterPro"/>
</dbReference>
<comment type="similarity">
    <text evidence="1 4">Belongs to the glycosyl hydrolase 26 family.</text>
</comment>
<dbReference type="Proteomes" id="UP000027850">
    <property type="component" value="Unassembled WGS sequence"/>
</dbReference>
<dbReference type="PRINTS" id="PR00739">
    <property type="entry name" value="GLHYDRLASE26"/>
</dbReference>
<dbReference type="Pfam" id="PF02156">
    <property type="entry name" value="Glyco_hydro_26"/>
    <property type="match status" value="1"/>
</dbReference>
<dbReference type="GO" id="GO:0016985">
    <property type="term" value="F:mannan endo-1,4-beta-mannosidase activity"/>
    <property type="evidence" value="ECO:0007669"/>
    <property type="project" value="InterPro"/>
</dbReference>
<keyword evidence="2 4" id="KW-0378">Hydrolase</keyword>
<evidence type="ECO:0000256" key="2">
    <source>
        <dbReference type="ARBA" id="ARBA00022801"/>
    </source>
</evidence>
<dbReference type="EMBL" id="JNHK01000097">
    <property type="protein sequence ID" value="KDS34779.1"/>
    <property type="molecule type" value="Genomic_DNA"/>
</dbReference>